<keyword evidence="2" id="KW-1185">Reference proteome</keyword>
<organism evidence="1 2">
    <name type="scientific">Phaseolus coccineus</name>
    <name type="common">Scarlet runner bean</name>
    <name type="synonym">Phaseolus multiflorus</name>
    <dbReference type="NCBI Taxonomy" id="3886"/>
    <lineage>
        <taxon>Eukaryota</taxon>
        <taxon>Viridiplantae</taxon>
        <taxon>Streptophyta</taxon>
        <taxon>Embryophyta</taxon>
        <taxon>Tracheophyta</taxon>
        <taxon>Spermatophyta</taxon>
        <taxon>Magnoliopsida</taxon>
        <taxon>eudicotyledons</taxon>
        <taxon>Gunneridae</taxon>
        <taxon>Pentapetalae</taxon>
        <taxon>rosids</taxon>
        <taxon>fabids</taxon>
        <taxon>Fabales</taxon>
        <taxon>Fabaceae</taxon>
        <taxon>Papilionoideae</taxon>
        <taxon>50 kb inversion clade</taxon>
        <taxon>NPAAA clade</taxon>
        <taxon>indigoferoid/millettioid clade</taxon>
        <taxon>Phaseoleae</taxon>
        <taxon>Phaseolus</taxon>
    </lineage>
</organism>
<evidence type="ECO:0000313" key="2">
    <source>
        <dbReference type="Proteomes" id="UP001374584"/>
    </source>
</evidence>
<protein>
    <submittedName>
        <fullName evidence="1">Uncharacterized protein</fullName>
    </submittedName>
</protein>
<dbReference type="Proteomes" id="UP001374584">
    <property type="component" value="Unassembled WGS sequence"/>
</dbReference>
<dbReference type="EMBL" id="JAYMYR010000008">
    <property type="protein sequence ID" value="KAK7348720.1"/>
    <property type="molecule type" value="Genomic_DNA"/>
</dbReference>
<gene>
    <name evidence="1" type="ORF">VNO80_23354</name>
</gene>
<sequence length="88" mass="9940">MVTYSTPLLMELVPILPHRNSLIQAKHLEIWGKERKHLERDIDTDNNISRELSVHGACRNPNMSGSKIFTALKQLSPATDQQTSNATM</sequence>
<accession>A0AAN9M5N6</accession>
<proteinExistence type="predicted"/>
<name>A0AAN9M5N6_PHACN</name>
<dbReference type="AlphaFoldDB" id="A0AAN9M5N6"/>
<evidence type="ECO:0000313" key="1">
    <source>
        <dbReference type="EMBL" id="KAK7348720.1"/>
    </source>
</evidence>
<reference evidence="1 2" key="1">
    <citation type="submission" date="2024-01" db="EMBL/GenBank/DDBJ databases">
        <title>The genomes of 5 underutilized Papilionoideae crops provide insights into root nodulation and disease resistanc.</title>
        <authorList>
            <person name="Jiang F."/>
        </authorList>
    </citation>
    <scope>NUCLEOTIDE SEQUENCE [LARGE SCALE GENOMIC DNA]</scope>
    <source>
        <strain evidence="1">JINMINGXINNONG_FW02</strain>
        <tissue evidence="1">Leaves</tissue>
    </source>
</reference>
<comment type="caution">
    <text evidence="1">The sequence shown here is derived from an EMBL/GenBank/DDBJ whole genome shotgun (WGS) entry which is preliminary data.</text>
</comment>